<sequence length="328" mass="36059">MEGDRSGREADKQVYISAALIAERHLGERPAPRCSRDLMEALQDLETVRLDRESISAIGNLECLGLVRSLYLQQNNIKKIENLDCLSSLRFLTLAGNKITRIENLQCLKRLGFLDLSDNLIQHLDLDGLPQSLLILSLRGNPCVEHSGYRAAVRAGLPNLKELDGQEVPGQTGIEEDSSDLEGEEEEEEEDYCILTPWSLDSIHEFFRALREDMARRSWGRVSWAASEHEDRLQELLALRSSEATPPPAAAAPPEPVATLAASQHSQSPGSEDASRKKSTPPLQPPRGRKDRLSTTKRTPSCTRTPATRSSSAAAGPANTAPPRLGNT</sequence>
<keyword evidence="15" id="KW-1185">Reference proteome</keyword>
<dbReference type="SMART" id="SM00365">
    <property type="entry name" value="LRR_SD22"/>
    <property type="match status" value="3"/>
</dbReference>
<organism evidence="14 15">
    <name type="scientific">Lepisosteus oculatus</name>
    <name type="common">Spotted gar</name>
    <dbReference type="NCBI Taxonomy" id="7918"/>
    <lineage>
        <taxon>Eukaryota</taxon>
        <taxon>Metazoa</taxon>
        <taxon>Chordata</taxon>
        <taxon>Craniata</taxon>
        <taxon>Vertebrata</taxon>
        <taxon>Euteleostomi</taxon>
        <taxon>Actinopterygii</taxon>
        <taxon>Neopterygii</taxon>
        <taxon>Holostei</taxon>
        <taxon>Semionotiformes</taxon>
        <taxon>Lepisosteidae</taxon>
        <taxon>Lepisosteus</taxon>
    </lineage>
</organism>
<dbReference type="HOGENOM" id="CLU_075587_0_0_1"/>
<dbReference type="FunFam" id="3.80.10.10:FF:000932">
    <property type="entry name" value="Leucine Rich Repeat family protein"/>
    <property type="match status" value="1"/>
</dbReference>
<dbReference type="InterPro" id="IPR001611">
    <property type="entry name" value="Leu-rich_rpt"/>
</dbReference>
<dbReference type="Pfam" id="PF14580">
    <property type="entry name" value="LRR_9"/>
    <property type="match status" value="1"/>
</dbReference>
<evidence type="ECO:0000256" key="1">
    <source>
        <dbReference type="ARBA" id="ARBA00004230"/>
    </source>
</evidence>
<dbReference type="Bgee" id="ENSLOCG00000013725">
    <property type="expression patterns" value="Expressed in ovary and 7 other cell types or tissues"/>
</dbReference>
<dbReference type="InParanoid" id="W5N8G2"/>
<comment type="subcellular location">
    <subcellularLocation>
        <location evidence="1">Cell projection</location>
        <location evidence="1">Cilium</location>
        <location evidence="1">Flagellum</location>
    </subcellularLocation>
</comment>
<reference evidence="15" key="1">
    <citation type="submission" date="2011-12" db="EMBL/GenBank/DDBJ databases">
        <title>The Draft Genome of Lepisosteus oculatus.</title>
        <authorList>
            <consortium name="The Broad Institute Genome Assembly &amp; Analysis Group"/>
            <consortium name="Computational R&amp;D Group"/>
            <consortium name="and Sequencing Platform"/>
            <person name="Di Palma F."/>
            <person name="Alfoldi J."/>
            <person name="Johnson J."/>
            <person name="Berlin A."/>
            <person name="Gnerre S."/>
            <person name="Jaffe D."/>
            <person name="MacCallum I."/>
            <person name="Young S."/>
            <person name="Walker B.J."/>
            <person name="Lander E.S."/>
            <person name="Lindblad-Toh K."/>
        </authorList>
    </citation>
    <scope>NUCLEOTIDE SEQUENCE [LARGE SCALE GENOMIC DNA]</scope>
</reference>
<dbReference type="SUPFAM" id="SSF52058">
    <property type="entry name" value="L domain-like"/>
    <property type="match status" value="1"/>
</dbReference>
<dbReference type="Gene3D" id="3.80.10.10">
    <property type="entry name" value="Ribonuclease Inhibitor"/>
    <property type="match status" value="1"/>
</dbReference>
<evidence type="ECO:0000256" key="8">
    <source>
        <dbReference type="ARBA" id="ARBA00023054"/>
    </source>
</evidence>
<evidence type="ECO:0000256" key="6">
    <source>
        <dbReference type="ARBA" id="ARBA00022846"/>
    </source>
</evidence>
<dbReference type="STRING" id="7918.ENSLOCP00000016921"/>
<dbReference type="InterPro" id="IPR050576">
    <property type="entry name" value="Cilia_flagella_integrity"/>
</dbReference>
<reference evidence="14" key="2">
    <citation type="submission" date="2025-08" db="UniProtKB">
        <authorList>
            <consortium name="Ensembl"/>
        </authorList>
    </citation>
    <scope>IDENTIFICATION</scope>
</reference>
<keyword evidence="8" id="KW-0175">Coiled coil</keyword>
<evidence type="ECO:0000256" key="9">
    <source>
        <dbReference type="ARBA" id="ARBA00023069"/>
    </source>
</evidence>
<evidence type="ECO:0000256" key="11">
    <source>
        <dbReference type="ARBA" id="ARBA00058432"/>
    </source>
</evidence>
<keyword evidence="6" id="KW-0282">Flagellum</keyword>
<evidence type="ECO:0000313" key="14">
    <source>
        <dbReference type="Ensembl" id="ENSLOCP00000016921.1"/>
    </source>
</evidence>
<evidence type="ECO:0000313" key="15">
    <source>
        <dbReference type="Proteomes" id="UP000018468"/>
    </source>
</evidence>
<dbReference type="GO" id="GO:0007283">
    <property type="term" value="P:spermatogenesis"/>
    <property type="evidence" value="ECO:0007669"/>
    <property type="project" value="UniProtKB-KW"/>
</dbReference>
<feature type="compositionally biased region" description="Low complexity" evidence="13">
    <location>
        <begin position="298"/>
        <end position="318"/>
    </location>
</feature>
<evidence type="ECO:0000256" key="2">
    <source>
        <dbReference type="ARBA" id="ARBA00022553"/>
    </source>
</evidence>
<keyword evidence="9" id="KW-0969">Cilium</keyword>
<keyword evidence="10" id="KW-0966">Cell projection</keyword>
<feature type="region of interest" description="Disordered" evidence="13">
    <location>
        <begin position="163"/>
        <end position="188"/>
    </location>
</feature>
<keyword evidence="3" id="KW-0433">Leucine-rich repeat</keyword>
<feature type="region of interest" description="Disordered" evidence="13">
    <location>
        <begin position="243"/>
        <end position="328"/>
    </location>
</feature>
<dbReference type="eggNOG" id="KOG0531">
    <property type="taxonomic scope" value="Eukaryota"/>
</dbReference>
<keyword evidence="7" id="KW-0744">Spermatogenesis</keyword>
<dbReference type="GO" id="GO:0030154">
    <property type="term" value="P:cell differentiation"/>
    <property type="evidence" value="ECO:0007669"/>
    <property type="project" value="UniProtKB-KW"/>
</dbReference>
<name>W5N8G2_LEPOC</name>
<comment type="function">
    <text evidence="11">Required for normal spermatogenesis and male fertility. Plays an important role in sperm flagellum biogenesis.</text>
</comment>
<keyword evidence="2" id="KW-0597">Phosphoprotein</keyword>
<dbReference type="EMBL" id="AHAT01030907">
    <property type="status" value="NOT_ANNOTATED_CDS"/>
    <property type="molecule type" value="Genomic_DNA"/>
</dbReference>
<dbReference type="Proteomes" id="UP000018468">
    <property type="component" value="Linkage group LG15"/>
</dbReference>
<evidence type="ECO:0000256" key="10">
    <source>
        <dbReference type="ARBA" id="ARBA00023273"/>
    </source>
</evidence>
<dbReference type="GO" id="GO:0031514">
    <property type="term" value="C:motile cilium"/>
    <property type="evidence" value="ECO:0007669"/>
    <property type="project" value="UniProtKB-SubCell"/>
</dbReference>
<evidence type="ECO:0000256" key="13">
    <source>
        <dbReference type="SAM" id="MobiDB-lite"/>
    </source>
</evidence>
<evidence type="ECO:0000256" key="4">
    <source>
        <dbReference type="ARBA" id="ARBA00022737"/>
    </source>
</evidence>
<evidence type="ECO:0000256" key="7">
    <source>
        <dbReference type="ARBA" id="ARBA00022871"/>
    </source>
</evidence>
<keyword evidence="4" id="KW-0677">Repeat</keyword>
<dbReference type="PANTHER" id="PTHR45973:SF9">
    <property type="entry name" value="LEUCINE-RICH REPEAT-CONTAINING PROTEIN 46"/>
    <property type="match status" value="1"/>
</dbReference>
<accession>W5N8G2</accession>
<dbReference type="InterPro" id="IPR032675">
    <property type="entry name" value="LRR_dom_sf"/>
</dbReference>
<dbReference type="AlphaFoldDB" id="W5N8G2"/>
<feature type="compositionally biased region" description="Pro residues" evidence="13">
    <location>
        <begin position="245"/>
        <end position="256"/>
    </location>
</feature>
<dbReference type="OMA" id="NITHIHL"/>
<evidence type="ECO:0000256" key="3">
    <source>
        <dbReference type="ARBA" id="ARBA00022614"/>
    </source>
</evidence>
<proteinExistence type="predicted"/>
<reference evidence="14" key="3">
    <citation type="submission" date="2025-09" db="UniProtKB">
        <authorList>
            <consortium name="Ensembl"/>
        </authorList>
    </citation>
    <scope>IDENTIFICATION</scope>
</reference>
<evidence type="ECO:0000256" key="12">
    <source>
        <dbReference type="ARBA" id="ARBA00071454"/>
    </source>
</evidence>
<dbReference type="Ensembl" id="ENSLOCT00000016951.1">
    <property type="protein sequence ID" value="ENSLOCP00000016921.1"/>
    <property type="gene ID" value="ENSLOCG00000013725.1"/>
</dbReference>
<evidence type="ECO:0000256" key="5">
    <source>
        <dbReference type="ARBA" id="ARBA00022782"/>
    </source>
</evidence>
<protein>
    <recommendedName>
        <fullName evidence="12">Leucine-rich repeat-containing protein 46</fullName>
    </recommendedName>
</protein>
<keyword evidence="5" id="KW-0221">Differentiation</keyword>
<dbReference type="GeneTree" id="ENSGT00940000161315"/>
<feature type="compositionally biased region" description="Acidic residues" evidence="13">
    <location>
        <begin position="174"/>
        <end position="188"/>
    </location>
</feature>
<dbReference type="PROSITE" id="PS51450">
    <property type="entry name" value="LRR"/>
    <property type="match status" value="3"/>
</dbReference>
<dbReference type="PANTHER" id="PTHR45973">
    <property type="entry name" value="PROTEIN PHOSPHATASE 1 REGULATORY SUBUNIT SDS22-RELATED"/>
    <property type="match status" value="1"/>
</dbReference>